<sequence length="43" mass="4696">MSSTAPEPTRIRVVALAARAMRISGAEEAVLAASWCSAYQMRW</sequence>
<name>A0ABU4N6U4_9ACTN</name>
<proteinExistence type="predicted"/>
<dbReference type="EMBL" id="JARAWJ010000121">
    <property type="protein sequence ID" value="MDX3044789.1"/>
    <property type="molecule type" value="Genomic_DNA"/>
</dbReference>
<comment type="caution">
    <text evidence="1">The sequence shown here is derived from an EMBL/GenBank/DDBJ whole genome shotgun (WGS) entry which is preliminary data.</text>
</comment>
<protein>
    <submittedName>
        <fullName evidence="1">Uncharacterized protein</fullName>
    </submittedName>
</protein>
<accession>A0ABU4N6U4</accession>
<keyword evidence="2" id="KW-1185">Reference proteome</keyword>
<evidence type="ECO:0000313" key="1">
    <source>
        <dbReference type="EMBL" id="MDX3044789.1"/>
    </source>
</evidence>
<reference evidence="1 2" key="1">
    <citation type="journal article" date="2023" name="Microb. Genom.">
        <title>Mesoterricola silvestris gen. nov., sp. nov., Mesoterricola sediminis sp. nov., Geothrix oryzae sp. nov., Geothrix edaphica sp. nov., Geothrix rubra sp. nov., and Geothrix limicola sp. nov., six novel members of Acidobacteriota isolated from soils.</title>
        <authorList>
            <person name="Weisberg A.J."/>
            <person name="Pearce E."/>
            <person name="Kramer C.G."/>
            <person name="Chang J.H."/>
            <person name="Clarke C.R."/>
        </authorList>
    </citation>
    <scope>NUCLEOTIDE SEQUENCE [LARGE SCALE GENOMIC DNA]</scope>
    <source>
        <strain evidence="1 2">NE20-4-1</strain>
    </source>
</reference>
<dbReference type="Proteomes" id="UP001282474">
    <property type="component" value="Unassembled WGS sequence"/>
</dbReference>
<organism evidence="1 2">
    <name type="scientific">Streptomyces caniscabiei</name>
    <dbReference type="NCBI Taxonomy" id="2746961"/>
    <lineage>
        <taxon>Bacteria</taxon>
        <taxon>Bacillati</taxon>
        <taxon>Actinomycetota</taxon>
        <taxon>Actinomycetes</taxon>
        <taxon>Kitasatosporales</taxon>
        <taxon>Streptomycetaceae</taxon>
        <taxon>Streptomyces</taxon>
    </lineage>
</organism>
<gene>
    <name evidence="1" type="ORF">PV383_47725</name>
</gene>
<evidence type="ECO:0000313" key="2">
    <source>
        <dbReference type="Proteomes" id="UP001282474"/>
    </source>
</evidence>